<dbReference type="Proteomes" id="UP000299102">
    <property type="component" value="Unassembled WGS sequence"/>
</dbReference>
<evidence type="ECO:0000313" key="9">
    <source>
        <dbReference type="Proteomes" id="UP000299102"/>
    </source>
</evidence>
<accession>A0A4C1VL51</accession>
<dbReference type="AlphaFoldDB" id="A0A4C1VL51"/>
<feature type="compositionally biased region" description="Basic and acidic residues" evidence="6">
    <location>
        <begin position="1"/>
        <end position="12"/>
    </location>
</feature>
<evidence type="ECO:0000256" key="3">
    <source>
        <dbReference type="ARBA" id="ARBA00022737"/>
    </source>
</evidence>
<dbReference type="EMBL" id="BGZK01000364">
    <property type="protein sequence ID" value="GBP39343.1"/>
    <property type="molecule type" value="Genomic_DNA"/>
</dbReference>
<evidence type="ECO:0000256" key="6">
    <source>
        <dbReference type="SAM" id="MobiDB-lite"/>
    </source>
</evidence>
<reference evidence="8 9" key="1">
    <citation type="journal article" date="2019" name="Commun. Biol.">
        <title>The bagworm genome reveals a unique fibroin gene that provides high tensile strength.</title>
        <authorList>
            <person name="Kono N."/>
            <person name="Nakamura H."/>
            <person name="Ohtoshi R."/>
            <person name="Tomita M."/>
            <person name="Numata K."/>
            <person name="Arakawa K."/>
        </authorList>
    </citation>
    <scope>NUCLEOTIDE SEQUENCE [LARGE SCALE GENOMIC DNA]</scope>
</reference>
<dbReference type="Pfam" id="PF05843">
    <property type="entry name" value="Suf"/>
    <property type="match status" value="1"/>
</dbReference>
<evidence type="ECO:0000256" key="4">
    <source>
        <dbReference type="ARBA" id="ARBA00023187"/>
    </source>
</evidence>
<keyword evidence="4" id="KW-0508">mRNA splicing</keyword>
<feature type="domain" description="Suppressor of forked" evidence="7">
    <location>
        <begin position="51"/>
        <end position="237"/>
    </location>
</feature>
<evidence type="ECO:0000313" key="8">
    <source>
        <dbReference type="EMBL" id="GBP39343.1"/>
    </source>
</evidence>
<dbReference type="GO" id="GO:0005634">
    <property type="term" value="C:nucleus"/>
    <property type="evidence" value="ECO:0007669"/>
    <property type="project" value="UniProtKB-SubCell"/>
</dbReference>
<proteinExistence type="predicted"/>
<dbReference type="InterPro" id="IPR008847">
    <property type="entry name" value="Suf"/>
</dbReference>
<dbReference type="STRING" id="151549.A0A4C1VL51"/>
<name>A0A4C1VL51_EUMVA</name>
<organism evidence="8 9">
    <name type="scientific">Eumeta variegata</name>
    <name type="common">Bagworm moth</name>
    <name type="synonym">Eumeta japonica</name>
    <dbReference type="NCBI Taxonomy" id="151549"/>
    <lineage>
        <taxon>Eukaryota</taxon>
        <taxon>Metazoa</taxon>
        <taxon>Ecdysozoa</taxon>
        <taxon>Arthropoda</taxon>
        <taxon>Hexapoda</taxon>
        <taxon>Insecta</taxon>
        <taxon>Pterygota</taxon>
        <taxon>Neoptera</taxon>
        <taxon>Endopterygota</taxon>
        <taxon>Lepidoptera</taxon>
        <taxon>Glossata</taxon>
        <taxon>Ditrysia</taxon>
        <taxon>Tineoidea</taxon>
        <taxon>Psychidae</taxon>
        <taxon>Oiketicinae</taxon>
        <taxon>Eumeta</taxon>
    </lineage>
</organism>
<comment type="caution">
    <text evidence="8">The sequence shown here is derived from an EMBL/GenBank/DDBJ whole genome shotgun (WGS) entry which is preliminary data.</text>
</comment>
<protein>
    <submittedName>
        <fullName evidence="8">Squamous cell carcinoma antigen recognized by T-cells 3</fullName>
    </submittedName>
</protein>
<dbReference type="GO" id="GO:0008380">
    <property type="term" value="P:RNA splicing"/>
    <property type="evidence" value="ECO:0007669"/>
    <property type="project" value="UniProtKB-KW"/>
</dbReference>
<sequence length="501" mass="58428">MAIVEDEVRNESGEENEIEVVVEEDDGEEQDSADEDSDDDGSDDEEMLETKVAMLEQRVTENPYNYDDHIELIQALWRSSELDRWREAFNRLQKMSLVSSEHWVMRLQTESSLAHSQADIERIADLFQQALLDCFTLSVLTEWCTWALHLSDIEFSRKQLEDIVKRAGADPLSGKIFWDAKKEFETTQLETMSEDEPGYKEQVARILYCVEEVVSRPLLHHDESWAEFEEWATKVKDKEYIEKVKLQHEAAADFLEKITRFEDKLLTLVDPEEKCDVYQEYISMVKQLAEDSDKYGECDVNGILKVLYERSTSDCLTTERCYDLCAAFIEHVHAHSSRSSYKRAVEACTRRQPHVHKFWTSAMRQAEKDGKEFDEIKSILETALSRGMKSFKEADFLWMSYLESVRRHTDFEDPSSVDRLRRTFRLAWDSLAEAWGAAADESFVPIYWARVEYTRVRDHVRGREIFEEAITDGRASCPIPQLSTKRGLKWPVTHSRVRSSN</sequence>
<evidence type="ECO:0000256" key="2">
    <source>
        <dbReference type="ARBA" id="ARBA00022664"/>
    </source>
</evidence>
<keyword evidence="5" id="KW-0539">Nucleus</keyword>
<dbReference type="OrthoDB" id="360390at2759"/>
<keyword evidence="2" id="KW-0507">mRNA processing</keyword>
<dbReference type="PANTHER" id="PTHR17204">
    <property type="entry name" value="PRE-MRNA PROCESSING PROTEIN PRP39-RELATED"/>
    <property type="match status" value="1"/>
</dbReference>
<evidence type="ECO:0000259" key="7">
    <source>
        <dbReference type="Pfam" id="PF05843"/>
    </source>
</evidence>
<comment type="subcellular location">
    <subcellularLocation>
        <location evidence="1">Nucleus</location>
    </subcellularLocation>
</comment>
<keyword evidence="9" id="KW-1185">Reference proteome</keyword>
<feature type="compositionally biased region" description="Acidic residues" evidence="6">
    <location>
        <begin position="13"/>
        <end position="46"/>
    </location>
</feature>
<dbReference type="PANTHER" id="PTHR17204:SF25">
    <property type="entry name" value="RRM DOMAIN-CONTAINING PROTEIN"/>
    <property type="match status" value="1"/>
</dbReference>
<gene>
    <name evidence="8" type="primary">sart3</name>
    <name evidence="8" type="ORF">EVAR_24324_1</name>
</gene>
<feature type="region of interest" description="Disordered" evidence="6">
    <location>
        <begin position="1"/>
        <end position="46"/>
    </location>
</feature>
<dbReference type="Gene3D" id="1.25.40.10">
    <property type="entry name" value="Tetratricopeptide repeat domain"/>
    <property type="match status" value="2"/>
</dbReference>
<evidence type="ECO:0000256" key="1">
    <source>
        <dbReference type="ARBA" id="ARBA00004123"/>
    </source>
</evidence>
<keyword evidence="3" id="KW-0677">Repeat</keyword>
<dbReference type="InterPro" id="IPR011990">
    <property type="entry name" value="TPR-like_helical_dom_sf"/>
</dbReference>
<evidence type="ECO:0000256" key="5">
    <source>
        <dbReference type="ARBA" id="ARBA00023242"/>
    </source>
</evidence>
<dbReference type="SUPFAM" id="SSF48452">
    <property type="entry name" value="TPR-like"/>
    <property type="match status" value="1"/>
</dbReference>
<dbReference type="GO" id="GO:0006397">
    <property type="term" value="P:mRNA processing"/>
    <property type="evidence" value="ECO:0007669"/>
    <property type="project" value="UniProtKB-KW"/>
</dbReference>